<dbReference type="OMA" id="TWFWGVI"/>
<reference evidence="2 3" key="1">
    <citation type="submission" date="2019-06" db="EMBL/GenBank/DDBJ databases">
        <title>Genome analyses of bacteria isolated from kimchi.</title>
        <authorList>
            <person name="Lee S."/>
            <person name="Ahn S."/>
            <person name="Roh S."/>
        </authorList>
    </citation>
    <scope>NUCLEOTIDE SEQUENCE [LARGE SCALE GENOMIC DNA]</scope>
    <source>
        <strain evidence="2 3">CBA3620</strain>
    </source>
</reference>
<sequence>MSAWESLVDFFKKYHTFRGSSSRSAYNWMAWFWGLIYISLAIVIVLIAGLGTFFGQHGHFQNNSSSFLETVVVVLVISVCMSVVVILPNLALKTRRLHDMGYSGWWQLLPIIIACIAAGILLALGLDIVPYESFLMVPNLLFTLWLTFTKTNKRSKYQ</sequence>
<evidence type="ECO:0000313" key="3">
    <source>
        <dbReference type="Proteomes" id="UP000321332"/>
    </source>
</evidence>
<feature type="transmembrane region" description="Helical" evidence="1">
    <location>
        <begin position="71"/>
        <end position="92"/>
    </location>
</feature>
<proteinExistence type="predicted"/>
<dbReference type="GO" id="GO:0005886">
    <property type="term" value="C:plasma membrane"/>
    <property type="evidence" value="ECO:0007669"/>
    <property type="project" value="TreeGrafter"/>
</dbReference>
<keyword evidence="1" id="KW-1133">Transmembrane helix</keyword>
<dbReference type="GeneID" id="61187027"/>
<accession>A0AAE6IIL3</accession>
<dbReference type="PANTHER" id="PTHR34980">
    <property type="entry name" value="INNER MEMBRANE PROTEIN-RELATED-RELATED"/>
    <property type="match status" value="1"/>
</dbReference>
<evidence type="ECO:0000256" key="1">
    <source>
        <dbReference type="SAM" id="Phobius"/>
    </source>
</evidence>
<feature type="transmembrane region" description="Helical" evidence="1">
    <location>
        <begin position="104"/>
        <end position="125"/>
    </location>
</feature>
<dbReference type="RefSeq" id="WP_014973580.1">
    <property type="nucleotide sequence ID" value="NZ_CP042374.1"/>
</dbReference>
<evidence type="ECO:0000313" key="2">
    <source>
        <dbReference type="EMBL" id="QEA33474.1"/>
    </source>
</evidence>
<name>A0AAE6IIL3_LEUCA</name>
<organism evidence="2 3">
    <name type="scientific">Leuconostoc carnosum</name>
    <dbReference type="NCBI Taxonomy" id="1252"/>
    <lineage>
        <taxon>Bacteria</taxon>
        <taxon>Bacillati</taxon>
        <taxon>Bacillota</taxon>
        <taxon>Bacilli</taxon>
        <taxon>Lactobacillales</taxon>
        <taxon>Lactobacillaceae</taxon>
        <taxon>Leuconostoc</taxon>
    </lineage>
</organism>
<dbReference type="Proteomes" id="UP000321332">
    <property type="component" value="Chromosome"/>
</dbReference>
<gene>
    <name evidence="2" type="ORF">FGL89_04655</name>
</gene>
<dbReference type="Pfam" id="PF05656">
    <property type="entry name" value="DUF805"/>
    <property type="match status" value="1"/>
</dbReference>
<dbReference type="EMBL" id="CP042374">
    <property type="protein sequence ID" value="QEA33474.1"/>
    <property type="molecule type" value="Genomic_DNA"/>
</dbReference>
<protein>
    <submittedName>
        <fullName evidence="2">DUF805 domain-containing protein</fullName>
    </submittedName>
</protein>
<dbReference type="AlphaFoldDB" id="A0AAE6IIL3"/>
<feature type="transmembrane region" description="Helical" evidence="1">
    <location>
        <begin position="28"/>
        <end position="51"/>
    </location>
</feature>
<keyword evidence="1" id="KW-0812">Transmembrane</keyword>
<feature type="transmembrane region" description="Helical" evidence="1">
    <location>
        <begin position="131"/>
        <end position="148"/>
    </location>
</feature>
<dbReference type="InterPro" id="IPR008523">
    <property type="entry name" value="DUF805"/>
</dbReference>
<dbReference type="PANTHER" id="PTHR34980:SF2">
    <property type="entry name" value="INNER MEMBRANE PROTEIN YHAH-RELATED"/>
    <property type="match status" value="1"/>
</dbReference>
<keyword evidence="1" id="KW-0472">Membrane</keyword>